<evidence type="ECO:0000256" key="1">
    <source>
        <dbReference type="SAM" id="MobiDB-lite"/>
    </source>
</evidence>
<feature type="compositionally biased region" description="Polar residues" evidence="1">
    <location>
        <begin position="51"/>
        <end position="63"/>
    </location>
</feature>
<keyword evidence="2" id="KW-0614">Plasmid</keyword>
<proteinExistence type="predicted"/>
<evidence type="ECO:0000313" key="2">
    <source>
        <dbReference type="EMBL" id="UOK73760.1"/>
    </source>
</evidence>
<accession>A0A9E7D7N7</accession>
<dbReference type="EMBL" id="CP083242">
    <property type="protein sequence ID" value="UOK73760.1"/>
    <property type="molecule type" value="Genomic_DNA"/>
</dbReference>
<dbReference type="KEGG" id="apol:K9D25_24180"/>
<dbReference type="RefSeq" id="WP_244451367.1">
    <property type="nucleotide sequence ID" value="NZ_CP083242.1"/>
</dbReference>
<sequence length="63" mass="6339">MTKTIVIAIAVVALAVGIAIGRFALKAPTPAATSAAETTPKQDGAAESASRAMTFTQPKAPTR</sequence>
<evidence type="ECO:0000313" key="3">
    <source>
        <dbReference type="Proteomes" id="UP000831684"/>
    </source>
</evidence>
<geneLocation type="plasmid" evidence="2 3">
    <name>pC</name>
</geneLocation>
<gene>
    <name evidence="2" type="ORF">K9D25_24180</name>
</gene>
<protein>
    <submittedName>
        <fullName evidence="2">Uncharacterized protein</fullName>
    </submittedName>
</protein>
<name>A0A9E7D7N7_9HYPH</name>
<feature type="region of interest" description="Disordered" evidence="1">
    <location>
        <begin position="31"/>
        <end position="63"/>
    </location>
</feature>
<reference evidence="2" key="1">
    <citation type="submission" date="2021-09" db="EMBL/GenBank/DDBJ databases">
        <title>Network and meta-omics reveal the key degrader and cooperation patterns in an efficient 1,4-dioxane-degrading microbial community.</title>
        <authorList>
            <person name="Dai C."/>
        </authorList>
    </citation>
    <scope>NUCLEOTIDE SEQUENCE</scope>
    <source>
        <strain evidence="2">ZM13</strain>
        <plasmid evidence="2">pC</plasmid>
    </source>
</reference>
<dbReference type="Proteomes" id="UP000831684">
    <property type="component" value="Plasmid pC"/>
</dbReference>
<dbReference type="AlphaFoldDB" id="A0A9E7D7N7"/>
<organism evidence="2 3">
    <name type="scientific">Ancylobacter polymorphus</name>
    <dbReference type="NCBI Taxonomy" id="223390"/>
    <lineage>
        <taxon>Bacteria</taxon>
        <taxon>Pseudomonadati</taxon>
        <taxon>Pseudomonadota</taxon>
        <taxon>Alphaproteobacteria</taxon>
        <taxon>Hyphomicrobiales</taxon>
        <taxon>Xanthobacteraceae</taxon>
        <taxon>Ancylobacter</taxon>
    </lineage>
</organism>